<sequence length="232" mass="26183">MPVLGSGVEQHSSASIFEHVDRMSRSSEASRRLPSKIQLIAMQPMATPPMHGLSVAEREMEANKINREIQTTLRHKSEIEHHRNKIRLRAKRKGHYEFPLVDVVGMTDTKERQRMYRRAQMQFDKILDPVMGVPTVFIEPRKSSRARRSPKQRRRQQGSSSPPDADRDRLIATDSDGTYKRPPGVSNSAYVSDPDLPSDNPTPVSELGKYPGSLPRGPPPAQYVAPQPSIEE</sequence>
<name>A0A2G9S0X8_AQUCT</name>
<reference evidence="3" key="1">
    <citation type="journal article" date="2017" name="Nat. Commun.">
        <title>The North American bullfrog draft genome provides insight into hormonal regulation of long noncoding RNA.</title>
        <authorList>
            <person name="Hammond S.A."/>
            <person name="Warren R.L."/>
            <person name="Vandervalk B.P."/>
            <person name="Kucuk E."/>
            <person name="Khan H."/>
            <person name="Gibb E.A."/>
            <person name="Pandoh P."/>
            <person name="Kirk H."/>
            <person name="Zhao Y."/>
            <person name="Jones M."/>
            <person name="Mungall A.J."/>
            <person name="Coope R."/>
            <person name="Pleasance S."/>
            <person name="Moore R.A."/>
            <person name="Holt R.A."/>
            <person name="Round J.M."/>
            <person name="Ohora S."/>
            <person name="Walle B.V."/>
            <person name="Veldhoen N."/>
            <person name="Helbing C.C."/>
            <person name="Birol I."/>
        </authorList>
    </citation>
    <scope>NUCLEOTIDE SEQUENCE [LARGE SCALE GENOMIC DNA]</scope>
</reference>
<dbReference type="Pfam" id="PF12877">
    <property type="entry name" value="KIAA1549"/>
    <property type="match status" value="1"/>
</dbReference>
<organism evidence="2 3">
    <name type="scientific">Aquarana catesbeiana</name>
    <name type="common">American bullfrog</name>
    <name type="synonym">Rana catesbeiana</name>
    <dbReference type="NCBI Taxonomy" id="8400"/>
    <lineage>
        <taxon>Eukaryota</taxon>
        <taxon>Metazoa</taxon>
        <taxon>Chordata</taxon>
        <taxon>Craniata</taxon>
        <taxon>Vertebrata</taxon>
        <taxon>Euteleostomi</taxon>
        <taxon>Amphibia</taxon>
        <taxon>Batrachia</taxon>
        <taxon>Anura</taxon>
        <taxon>Neobatrachia</taxon>
        <taxon>Ranoidea</taxon>
        <taxon>Ranidae</taxon>
        <taxon>Aquarana</taxon>
    </lineage>
</organism>
<feature type="non-terminal residue" evidence="2">
    <location>
        <position position="232"/>
    </location>
</feature>
<accession>A0A2G9S0X8</accession>
<dbReference type="Proteomes" id="UP000228934">
    <property type="component" value="Unassembled WGS sequence"/>
</dbReference>
<feature type="region of interest" description="Disordered" evidence="1">
    <location>
        <begin position="1"/>
        <end position="32"/>
    </location>
</feature>
<dbReference type="PANTHER" id="PTHR21590:SF4">
    <property type="entry name" value="UPF0606 PROTEIN KIAA1549"/>
    <property type="match status" value="1"/>
</dbReference>
<gene>
    <name evidence="2" type="ORF">AB205_0190560</name>
</gene>
<dbReference type="AlphaFoldDB" id="A0A2G9S0X8"/>
<feature type="region of interest" description="Disordered" evidence="1">
    <location>
        <begin position="137"/>
        <end position="232"/>
    </location>
</feature>
<feature type="compositionally biased region" description="Basic and acidic residues" evidence="1">
    <location>
        <begin position="18"/>
        <end position="31"/>
    </location>
</feature>
<proteinExistence type="predicted"/>
<evidence type="ECO:0000313" key="3">
    <source>
        <dbReference type="Proteomes" id="UP000228934"/>
    </source>
</evidence>
<evidence type="ECO:0000313" key="2">
    <source>
        <dbReference type="EMBL" id="PIO33786.1"/>
    </source>
</evidence>
<dbReference type="PANTHER" id="PTHR21590">
    <property type="entry name" value="SEA DOMAIN-CONTAINING PROTEIN"/>
    <property type="match status" value="1"/>
</dbReference>
<keyword evidence="3" id="KW-1185">Reference proteome</keyword>
<evidence type="ECO:0000256" key="1">
    <source>
        <dbReference type="SAM" id="MobiDB-lite"/>
    </source>
</evidence>
<feature type="compositionally biased region" description="Basic residues" evidence="1">
    <location>
        <begin position="143"/>
        <end position="156"/>
    </location>
</feature>
<protein>
    <submittedName>
        <fullName evidence="2">Uncharacterized protein</fullName>
    </submittedName>
</protein>
<dbReference type="OrthoDB" id="10064192at2759"/>
<dbReference type="EMBL" id="KV927620">
    <property type="protein sequence ID" value="PIO33786.1"/>
    <property type="molecule type" value="Genomic_DNA"/>
</dbReference>
<dbReference type="InterPro" id="IPR024606">
    <property type="entry name" value="KIAA1549"/>
</dbReference>